<evidence type="ECO:0000256" key="1">
    <source>
        <dbReference type="SAM" id="Phobius"/>
    </source>
</evidence>
<evidence type="ECO:0000313" key="3">
    <source>
        <dbReference type="Proteomes" id="UP000700596"/>
    </source>
</evidence>
<evidence type="ECO:0000313" key="2">
    <source>
        <dbReference type="EMBL" id="KAH7128172.1"/>
    </source>
</evidence>
<keyword evidence="1" id="KW-1133">Transmembrane helix</keyword>
<comment type="caution">
    <text evidence="2">The sequence shown here is derived from an EMBL/GenBank/DDBJ whole genome shotgun (WGS) entry which is preliminary data.</text>
</comment>
<keyword evidence="1" id="KW-0812">Transmembrane</keyword>
<accession>A0A9P9E037</accession>
<gene>
    <name evidence="2" type="ORF">B0J11DRAFT_524303</name>
</gene>
<dbReference type="EMBL" id="JAGMWT010000005">
    <property type="protein sequence ID" value="KAH7128172.1"/>
    <property type="molecule type" value="Genomic_DNA"/>
</dbReference>
<keyword evidence="3" id="KW-1185">Reference proteome</keyword>
<evidence type="ECO:0008006" key="4">
    <source>
        <dbReference type="Google" id="ProtNLM"/>
    </source>
</evidence>
<dbReference type="Proteomes" id="UP000700596">
    <property type="component" value="Unassembled WGS sequence"/>
</dbReference>
<proteinExistence type="predicted"/>
<protein>
    <recommendedName>
        <fullName evidence="4">Transmembrane protein</fullName>
    </recommendedName>
</protein>
<name>A0A9P9E037_9PLEO</name>
<keyword evidence="1" id="KW-0472">Membrane</keyword>
<feature type="transmembrane region" description="Helical" evidence="1">
    <location>
        <begin position="48"/>
        <end position="69"/>
    </location>
</feature>
<feature type="transmembrane region" description="Helical" evidence="1">
    <location>
        <begin position="76"/>
        <end position="98"/>
    </location>
</feature>
<organism evidence="2 3">
    <name type="scientific">Dendryphion nanum</name>
    <dbReference type="NCBI Taxonomy" id="256645"/>
    <lineage>
        <taxon>Eukaryota</taxon>
        <taxon>Fungi</taxon>
        <taxon>Dikarya</taxon>
        <taxon>Ascomycota</taxon>
        <taxon>Pezizomycotina</taxon>
        <taxon>Dothideomycetes</taxon>
        <taxon>Pleosporomycetidae</taxon>
        <taxon>Pleosporales</taxon>
        <taxon>Torulaceae</taxon>
        <taxon>Dendryphion</taxon>
    </lineage>
</organism>
<dbReference type="AlphaFoldDB" id="A0A9P9E037"/>
<reference evidence="2" key="1">
    <citation type="journal article" date="2021" name="Nat. Commun.">
        <title>Genetic determinants of endophytism in the Arabidopsis root mycobiome.</title>
        <authorList>
            <person name="Mesny F."/>
            <person name="Miyauchi S."/>
            <person name="Thiergart T."/>
            <person name="Pickel B."/>
            <person name="Atanasova L."/>
            <person name="Karlsson M."/>
            <person name="Huettel B."/>
            <person name="Barry K.W."/>
            <person name="Haridas S."/>
            <person name="Chen C."/>
            <person name="Bauer D."/>
            <person name="Andreopoulos W."/>
            <person name="Pangilinan J."/>
            <person name="LaButti K."/>
            <person name="Riley R."/>
            <person name="Lipzen A."/>
            <person name="Clum A."/>
            <person name="Drula E."/>
            <person name="Henrissat B."/>
            <person name="Kohler A."/>
            <person name="Grigoriev I.V."/>
            <person name="Martin F.M."/>
            <person name="Hacquard S."/>
        </authorList>
    </citation>
    <scope>NUCLEOTIDE SEQUENCE</scope>
    <source>
        <strain evidence="2">MPI-CAGE-CH-0243</strain>
    </source>
</reference>
<sequence length="130" mass="14608">MVLHRLEMDIERRHDESSQTPARCATYMYQTCDLPVFYFPMRFFNPSFQLFFCLISGLLSPSTVNLLSAMDCSSTFIALFAFVSSPTVLVTSPCPPAFAAASAFLRWSSSHSLTIFFFICSIRVSPLLPP</sequence>